<keyword evidence="2" id="KW-0812">Transmembrane</keyword>
<keyword evidence="2" id="KW-1133">Transmembrane helix</keyword>
<dbReference type="EMBL" id="OZ023704">
    <property type="protein sequence ID" value="CAK9872922.1"/>
    <property type="molecule type" value="Genomic_DNA"/>
</dbReference>
<evidence type="ECO:0000256" key="2">
    <source>
        <dbReference type="SAM" id="Phobius"/>
    </source>
</evidence>
<feature type="signal peptide" evidence="3">
    <location>
        <begin position="1"/>
        <end position="22"/>
    </location>
</feature>
<evidence type="ECO:0000256" key="3">
    <source>
        <dbReference type="SAM" id="SignalP"/>
    </source>
</evidence>
<evidence type="ECO:0000256" key="1">
    <source>
        <dbReference type="SAM" id="MobiDB-lite"/>
    </source>
</evidence>
<keyword evidence="5" id="KW-1185">Reference proteome</keyword>
<sequence length="140" mass="15827">MRERGLIWFFDACFFLVQSSSAAFVISDIGSSTKLVSDLMDFMTSRTLIVIVVLLLLMFSGVAESRKTPRVHQHQHQQVVDDQRQLLEQLEETTTTTTTTLSPVQNFPHRSNANSFNQETRYTQPTPSGPNRGHNSMPTP</sequence>
<accession>A0ABP1BCC8</accession>
<gene>
    <name evidence="4" type="ORF">CSSPJE1EN2_LOCUS15492</name>
</gene>
<dbReference type="Proteomes" id="UP001497522">
    <property type="component" value="Chromosome 3"/>
</dbReference>
<evidence type="ECO:0000313" key="4">
    <source>
        <dbReference type="EMBL" id="CAK9872922.1"/>
    </source>
</evidence>
<feature type="compositionally biased region" description="Low complexity" evidence="1">
    <location>
        <begin position="91"/>
        <end position="100"/>
    </location>
</feature>
<feature type="transmembrane region" description="Helical" evidence="2">
    <location>
        <begin position="46"/>
        <end position="63"/>
    </location>
</feature>
<keyword evidence="2" id="KW-0472">Membrane</keyword>
<feature type="compositionally biased region" description="Polar residues" evidence="1">
    <location>
        <begin position="101"/>
        <end position="126"/>
    </location>
</feature>
<feature type="region of interest" description="Disordered" evidence="1">
    <location>
        <begin position="91"/>
        <end position="140"/>
    </location>
</feature>
<feature type="chain" id="PRO_5047279363" evidence="3">
    <location>
        <begin position="23"/>
        <end position="140"/>
    </location>
</feature>
<organism evidence="4 5">
    <name type="scientific">Sphagnum jensenii</name>
    <dbReference type="NCBI Taxonomy" id="128206"/>
    <lineage>
        <taxon>Eukaryota</taxon>
        <taxon>Viridiplantae</taxon>
        <taxon>Streptophyta</taxon>
        <taxon>Embryophyta</taxon>
        <taxon>Bryophyta</taxon>
        <taxon>Sphagnophytina</taxon>
        <taxon>Sphagnopsida</taxon>
        <taxon>Sphagnales</taxon>
        <taxon>Sphagnaceae</taxon>
        <taxon>Sphagnum</taxon>
    </lineage>
</organism>
<keyword evidence="3" id="KW-0732">Signal</keyword>
<reference evidence="4" key="1">
    <citation type="submission" date="2024-03" db="EMBL/GenBank/DDBJ databases">
        <authorList>
            <consortium name="ELIXIR-Norway"/>
            <consortium name="Elixir Norway"/>
        </authorList>
    </citation>
    <scope>NUCLEOTIDE SEQUENCE</scope>
</reference>
<name>A0ABP1BCC8_9BRYO</name>
<protein>
    <submittedName>
        <fullName evidence="4">Uncharacterized protein</fullName>
    </submittedName>
</protein>
<evidence type="ECO:0000313" key="5">
    <source>
        <dbReference type="Proteomes" id="UP001497522"/>
    </source>
</evidence>
<proteinExistence type="predicted"/>